<dbReference type="OrthoDB" id="786951at2759"/>
<dbReference type="GO" id="GO:0000776">
    <property type="term" value="C:kinetochore"/>
    <property type="evidence" value="ECO:0007669"/>
    <property type="project" value="TreeGrafter"/>
</dbReference>
<accession>A0A427XDB6</accession>
<dbReference type="GO" id="GO:0003676">
    <property type="term" value="F:nucleic acid binding"/>
    <property type="evidence" value="ECO:0007669"/>
    <property type="project" value="InterPro"/>
</dbReference>
<dbReference type="AlphaFoldDB" id="A0A427XDB6"/>
<dbReference type="PROSITE" id="PS50174">
    <property type="entry name" value="G_PATCH"/>
    <property type="match status" value="1"/>
</dbReference>
<dbReference type="PANTHER" id="PTHR21032">
    <property type="entry name" value="G PATCH DOMAIN-CONTAINING PROTEIN 11"/>
    <property type="match status" value="1"/>
</dbReference>
<feature type="compositionally biased region" description="Polar residues" evidence="1">
    <location>
        <begin position="130"/>
        <end position="139"/>
    </location>
</feature>
<dbReference type="Proteomes" id="UP000279236">
    <property type="component" value="Unassembled WGS sequence"/>
</dbReference>
<sequence>MSDSEDDFMSDKFLVDTPATTDTSYTARRKRQQLESHRKGQANNKLSLRELEAQRRREGLNKSLFDLDDGDGEEGDVFAAAAASGSSSSKQQQAATTKPKEAGKSKAMDLMMKMGWKVGQGLGRRRSASPERQTSSSTAVDRERDDEDNAPRGGIGASRGRAEPIRISMWAGTFKLQLHWPLATSTHAPAENALITGRKGLSARSPSPPPLRGRNDPHYLPPGRHAALDSAARSFRGRQGAEQTAKETERKEHKARQLLVDFDKEKEVTFHPLHAEPGDPLSLPRPLLKLIYPAQLTPSPGASRSPSPALEAAPAPSAAALAAAAAARATSAVNMSAAVKLREQMRRDMLAEMEVNNDDGSGRDGDVRFGIPGAKELAAEMAAAKAAKEEEEASAGVHWDEMVSGTKRVLSMTPEEHLAFLVSQLRNEHLFCFWCASKYASFEEMDGPGGCPGEAEDDH</sequence>
<protein>
    <recommendedName>
        <fullName evidence="2">G-patch domain-containing protein</fullName>
    </recommendedName>
</protein>
<dbReference type="Pfam" id="PF01585">
    <property type="entry name" value="G-patch"/>
    <property type="match status" value="1"/>
</dbReference>
<evidence type="ECO:0000259" key="2">
    <source>
        <dbReference type="PROSITE" id="PS50174"/>
    </source>
</evidence>
<feature type="region of interest" description="Disordered" evidence="1">
    <location>
        <begin position="121"/>
        <end position="160"/>
    </location>
</feature>
<evidence type="ECO:0000313" key="3">
    <source>
        <dbReference type="EMBL" id="RSH76763.1"/>
    </source>
</evidence>
<evidence type="ECO:0000313" key="4">
    <source>
        <dbReference type="Proteomes" id="UP000279236"/>
    </source>
</evidence>
<dbReference type="InterPro" id="IPR000467">
    <property type="entry name" value="G_patch_dom"/>
</dbReference>
<comment type="caution">
    <text evidence="3">The sequence shown here is derived from an EMBL/GenBank/DDBJ whole genome shotgun (WGS) entry which is preliminary data.</text>
</comment>
<feature type="region of interest" description="Disordered" evidence="1">
    <location>
        <begin position="1"/>
        <end position="53"/>
    </location>
</feature>
<dbReference type="RefSeq" id="XP_028471910.1">
    <property type="nucleotide sequence ID" value="XM_028620868.1"/>
</dbReference>
<name>A0A427XDB6_9TREE</name>
<feature type="compositionally biased region" description="Low complexity" evidence="1">
    <location>
        <begin position="80"/>
        <end position="95"/>
    </location>
</feature>
<feature type="region of interest" description="Disordered" evidence="1">
    <location>
        <begin position="80"/>
        <end position="105"/>
    </location>
</feature>
<dbReference type="Pfam" id="PF13821">
    <property type="entry name" value="DUF4187"/>
    <property type="match status" value="1"/>
</dbReference>
<organism evidence="3 4">
    <name type="scientific">Apiotrichum porosum</name>
    <dbReference type="NCBI Taxonomy" id="105984"/>
    <lineage>
        <taxon>Eukaryota</taxon>
        <taxon>Fungi</taxon>
        <taxon>Dikarya</taxon>
        <taxon>Basidiomycota</taxon>
        <taxon>Agaricomycotina</taxon>
        <taxon>Tremellomycetes</taxon>
        <taxon>Trichosporonales</taxon>
        <taxon>Trichosporonaceae</taxon>
        <taxon>Apiotrichum</taxon>
    </lineage>
</organism>
<evidence type="ECO:0000256" key="1">
    <source>
        <dbReference type="SAM" id="MobiDB-lite"/>
    </source>
</evidence>
<feature type="region of interest" description="Disordered" evidence="1">
    <location>
        <begin position="196"/>
        <end position="254"/>
    </location>
</feature>
<dbReference type="GeneID" id="39589884"/>
<dbReference type="SMART" id="SM01173">
    <property type="entry name" value="DUF4187"/>
    <property type="match status" value="1"/>
</dbReference>
<reference evidence="3 4" key="1">
    <citation type="submission" date="2018-11" db="EMBL/GenBank/DDBJ databases">
        <title>Genome sequence of Apiotrichum porosum DSM 27194.</title>
        <authorList>
            <person name="Aliyu H."/>
            <person name="Gorte O."/>
            <person name="Ochsenreither K."/>
        </authorList>
    </citation>
    <scope>NUCLEOTIDE SEQUENCE [LARGE SCALE GENOMIC DNA]</scope>
    <source>
        <strain evidence="3 4">DSM 27194</strain>
    </source>
</reference>
<keyword evidence="4" id="KW-1185">Reference proteome</keyword>
<dbReference type="PANTHER" id="PTHR21032:SF0">
    <property type="entry name" value="G PATCH DOMAIN-CONTAINING PROTEIN 11"/>
    <property type="match status" value="1"/>
</dbReference>
<proteinExistence type="predicted"/>
<dbReference type="InterPro" id="IPR025239">
    <property type="entry name" value="DUF4187"/>
</dbReference>
<dbReference type="STRING" id="105984.A0A427XDB6"/>
<dbReference type="InterPro" id="IPR039249">
    <property type="entry name" value="GPATCH11"/>
</dbReference>
<feature type="domain" description="G-patch" evidence="2">
    <location>
        <begin position="103"/>
        <end position="160"/>
    </location>
</feature>
<dbReference type="EMBL" id="RSCE01000021">
    <property type="protein sequence ID" value="RSH76763.1"/>
    <property type="molecule type" value="Genomic_DNA"/>
</dbReference>
<gene>
    <name evidence="3" type="ORF">EHS24_005341</name>
</gene>